<dbReference type="PATRIC" id="fig|1157951.4.peg.1963"/>
<sequence>MAAITNITSDRIGLVKAFQQGVNPLEMGDNIAKAMLSMETACEELTSNEQVKRSKLESQPQLQEPKKV</sequence>
<reference evidence="3" key="2">
    <citation type="submission" date="2012-04" db="EMBL/GenBank/DDBJ databases">
        <title>Complete genome sequence of Providencia stuartii clinical isolate MRSN 2154.</title>
        <authorList>
            <person name="Clifford R.J."/>
            <person name="Hang J."/>
            <person name="Riley M.C."/>
            <person name="Onmus-Leone F."/>
            <person name="Kuschner R.A."/>
            <person name="Lesho E.P."/>
            <person name="Waterman P.E."/>
        </authorList>
    </citation>
    <scope>NUCLEOTIDE SEQUENCE [LARGE SCALE GENOMIC DNA]</scope>
    <source>
        <strain evidence="3">MRSN 2154</strain>
    </source>
</reference>
<accession>A0A140NLQ3</accession>
<dbReference type="HOGENOM" id="CLU_2790678_0_0_6"/>
<reference evidence="2 3" key="1">
    <citation type="journal article" date="2012" name="J. Bacteriol.">
        <title>Complete Genome Sequence of Providencia stuartii Clinical Isolate MRSN 2154.</title>
        <authorList>
            <person name="Clifford R.J."/>
            <person name="Hang J."/>
            <person name="Riley M.C."/>
            <person name="Onmus-Leone F."/>
            <person name="Kuschner R.A."/>
            <person name="Lesho E.P."/>
            <person name="Waterman P.E."/>
        </authorList>
    </citation>
    <scope>NUCLEOTIDE SEQUENCE [LARGE SCALE GENOMIC DNA]</scope>
    <source>
        <strain evidence="2 3">MRSN 2154</strain>
    </source>
</reference>
<dbReference type="AlphaFoldDB" id="A0A140NLQ3"/>
<dbReference type="RefSeq" id="WP_014657087.1">
    <property type="nucleotide sequence ID" value="NC_017731.1"/>
</dbReference>
<evidence type="ECO:0000313" key="2">
    <source>
        <dbReference type="EMBL" id="AFH93813.1"/>
    </source>
</evidence>
<dbReference type="Proteomes" id="UP000005012">
    <property type="component" value="Chromosome"/>
</dbReference>
<organism evidence="2 3">
    <name type="scientific">Providencia stuartii (strain MRSN 2154)</name>
    <dbReference type="NCBI Taxonomy" id="1157951"/>
    <lineage>
        <taxon>Bacteria</taxon>
        <taxon>Pseudomonadati</taxon>
        <taxon>Pseudomonadota</taxon>
        <taxon>Gammaproteobacteria</taxon>
        <taxon>Enterobacterales</taxon>
        <taxon>Morganellaceae</taxon>
        <taxon>Providencia</taxon>
    </lineage>
</organism>
<evidence type="ECO:0000313" key="3">
    <source>
        <dbReference type="Proteomes" id="UP000005012"/>
    </source>
</evidence>
<dbReference type="OrthoDB" id="6454997at2"/>
<dbReference type="EMBL" id="CP003488">
    <property type="protein sequence ID" value="AFH93813.1"/>
    <property type="molecule type" value="Genomic_DNA"/>
</dbReference>
<dbReference type="KEGG" id="psi:S70_09765"/>
<evidence type="ECO:0000256" key="1">
    <source>
        <dbReference type="SAM" id="MobiDB-lite"/>
    </source>
</evidence>
<proteinExistence type="predicted"/>
<protein>
    <submittedName>
        <fullName evidence="2">Uncharacterized protein</fullName>
    </submittedName>
</protein>
<name>A0A140NLQ3_PROSM</name>
<feature type="region of interest" description="Disordered" evidence="1">
    <location>
        <begin position="46"/>
        <end position="68"/>
    </location>
</feature>
<gene>
    <name evidence="2" type="ordered locus">S70_09765</name>
</gene>